<comment type="caution">
    <text evidence="2">The sequence shown here is derived from an EMBL/GenBank/DDBJ whole genome shotgun (WGS) entry which is preliminary data.</text>
</comment>
<feature type="domain" description="Knr4/Smi1-like" evidence="1">
    <location>
        <begin position="9"/>
        <end position="143"/>
    </location>
</feature>
<dbReference type="SMART" id="SM00860">
    <property type="entry name" value="SMI1_KNR4"/>
    <property type="match status" value="1"/>
</dbReference>
<dbReference type="InterPro" id="IPR037883">
    <property type="entry name" value="Knr4/Smi1-like_sf"/>
</dbReference>
<dbReference type="AlphaFoldDB" id="A0AAV5NS59"/>
<dbReference type="EMBL" id="BSNX01000031">
    <property type="protein sequence ID" value="GLQ73495.1"/>
    <property type="molecule type" value="Genomic_DNA"/>
</dbReference>
<dbReference type="Gene3D" id="3.40.1580.10">
    <property type="entry name" value="SMI1/KNR4-like"/>
    <property type="match status" value="1"/>
</dbReference>
<evidence type="ECO:0000259" key="1">
    <source>
        <dbReference type="SMART" id="SM00860"/>
    </source>
</evidence>
<dbReference type="RefSeq" id="WP_126608696.1">
    <property type="nucleotide sequence ID" value="NZ_AP025145.1"/>
</dbReference>
<evidence type="ECO:0000313" key="2">
    <source>
        <dbReference type="EMBL" id="GLQ73495.1"/>
    </source>
</evidence>
<gene>
    <name evidence="2" type="ORF">GCM10007932_28550</name>
</gene>
<dbReference type="SUPFAM" id="SSF160631">
    <property type="entry name" value="SMI1/KNR4-like"/>
    <property type="match status" value="1"/>
</dbReference>
<accession>A0AAV5NS59</accession>
<proteinExistence type="predicted"/>
<protein>
    <submittedName>
        <fullName evidence="2">SMI1/KNR4 family protein</fullName>
    </submittedName>
</protein>
<organism evidence="2 3">
    <name type="scientific">Vibrio penaeicida</name>
    <dbReference type="NCBI Taxonomy" id="104609"/>
    <lineage>
        <taxon>Bacteria</taxon>
        <taxon>Pseudomonadati</taxon>
        <taxon>Pseudomonadota</taxon>
        <taxon>Gammaproteobacteria</taxon>
        <taxon>Vibrionales</taxon>
        <taxon>Vibrionaceae</taxon>
        <taxon>Vibrio</taxon>
    </lineage>
</organism>
<dbReference type="Pfam" id="PF09346">
    <property type="entry name" value="SMI1_KNR4"/>
    <property type="match status" value="1"/>
</dbReference>
<dbReference type="InterPro" id="IPR018958">
    <property type="entry name" value="Knr4/Smi1-like_dom"/>
</dbReference>
<sequence length="148" mass="16893">MIFEDSHTSISEVDLHSVEENIGFELPVEYKSFLLKHNGGRPILDGVRHENQHFDYVGYFYAIRGETYHDDLLRQISEQKGMIPEGYLPIAESPGGDVFCISLKEPTKGAVFHWDHEEANYDGEPWEHNMTNLSPSFSVFLDSLCVGE</sequence>
<keyword evidence="3" id="KW-1185">Reference proteome</keyword>
<dbReference type="Proteomes" id="UP001156690">
    <property type="component" value="Unassembled WGS sequence"/>
</dbReference>
<evidence type="ECO:0000313" key="3">
    <source>
        <dbReference type="Proteomes" id="UP001156690"/>
    </source>
</evidence>
<reference evidence="3" key="1">
    <citation type="journal article" date="2019" name="Int. J. Syst. Evol. Microbiol.">
        <title>The Global Catalogue of Microorganisms (GCM) 10K type strain sequencing project: providing services to taxonomists for standard genome sequencing and annotation.</title>
        <authorList>
            <consortium name="The Broad Institute Genomics Platform"/>
            <consortium name="The Broad Institute Genome Sequencing Center for Infectious Disease"/>
            <person name="Wu L."/>
            <person name="Ma J."/>
        </authorList>
    </citation>
    <scope>NUCLEOTIDE SEQUENCE [LARGE SCALE GENOMIC DNA]</scope>
    <source>
        <strain evidence="3">NBRC 15640</strain>
    </source>
</reference>
<name>A0AAV5NS59_9VIBR</name>